<sequence>MKNEIVPPDDGGTIFLCASKVPGVDIGDCKPNHQDPPLDDFERIVGKIYHGEAIEEDADEGYP</sequence>
<dbReference type="AlphaFoldDB" id="A0A5D4RLW3"/>
<accession>A0A5D4RLW3</accession>
<name>A0A5D4RLW3_9BACI</name>
<dbReference type="RefSeq" id="WP_148985676.1">
    <property type="nucleotide sequence ID" value="NZ_JBNILK010000005.1"/>
</dbReference>
<organism evidence="1 2">
    <name type="scientific">Rossellomorea marisflavi</name>
    <dbReference type="NCBI Taxonomy" id="189381"/>
    <lineage>
        <taxon>Bacteria</taxon>
        <taxon>Bacillati</taxon>
        <taxon>Bacillota</taxon>
        <taxon>Bacilli</taxon>
        <taxon>Bacillales</taxon>
        <taxon>Bacillaceae</taxon>
        <taxon>Rossellomorea</taxon>
    </lineage>
</organism>
<gene>
    <name evidence="1" type="ORF">FZC83_16140</name>
</gene>
<proteinExistence type="predicted"/>
<evidence type="ECO:0000313" key="1">
    <source>
        <dbReference type="EMBL" id="TYS52363.1"/>
    </source>
</evidence>
<protein>
    <submittedName>
        <fullName evidence="1">Uncharacterized protein</fullName>
    </submittedName>
</protein>
<comment type="caution">
    <text evidence="1">The sequence shown here is derived from an EMBL/GenBank/DDBJ whole genome shotgun (WGS) entry which is preliminary data.</text>
</comment>
<evidence type="ECO:0000313" key="2">
    <source>
        <dbReference type="Proteomes" id="UP000322997"/>
    </source>
</evidence>
<reference evidence="1 2" key="1">
    <citation type="submission" date="2019-08" db="EMBL/GenBank/DDBJ databases">
        <title>Bacillus genomes from the desert of Cuatro Cienegas, Coahuila.</title>
        <authorList>
            <person name="Olmedo-Alvarez G."/>
        </authorList>
    </citation>
    <scope>NUCLEOTIDE SEQUENCE [LARGE SCALE GENOMIC DNA]</scope>
    <source>
        <strain evidence="1 2">CH108_3D</strain>
    </source>
</reference>
<dbReference type="Proteomes" id="UP000322997">
    <property type="component" value="Unassembled WGS sequence"/>
</dbReference>
<dbReference type="EMBL" id="VTEQ01000005">
    <property type="protein sequence ID" value="TYS52363.1"/>
    <property type="molecule type" value="Genomic_DNA"/>
</dbReference>